<sequence length="88" mass="9795">MGKYDVHESWNKILSLRMGDVVDCFGFTGHGEILVQREVKGLIDDCMIVSIDLETLHETDLVVQQVPNIATTFMESLVLLDEGTNLSA</sequence>
<name>A0A7N2LED8_QUELO</name>
<accession>A0A7N2LED8</accession>
<dbReference type="EMBL" id="LRBV02000004">
    <property type="status" value="NOT_ANNOTATED_CDS"/>
    <property type="molecule type" value="Genomic_DNA"/>
</dbReference>
<organism evidence="1 2">
    <name type="scientific">Quercus lobata</name>
    <name type="common">Valley oak</name>
    <dbReference type="NCBI Taxonomy" id="97700"/>
    <lineage>
        <taxon>Eukaryota</taxon>
        <taxon>Viridiplantae</taxon>
        <taxon>Streptophyta</taxon>
        <taxon>Embryophyta</taxon>
        <taxon>Tracheophyta</taxon>
        <taxon>Spermatophyta</taxon>
        <taxon>Magnoliopsida</taxon>
        <taxon>eudicotyledons</taxon>
        <taxon>Gunneridae</taxon>
        <taxon>Pentapetalae</taxon>
        <taxon>rosids</taxon>
        <taxon>fabids</taxon>
        <taxon>Fagales</taxon>
        <taxon>Fagaceae</taxon>
        <taxon>Quercus</taxon>
    </lineage>
</organism>
<evidence type="ECO:0000313" key="2">
    <source>
        <dbReference type="Proteomes" id="UP000594261"/>
    </source>
</evidence>
<dbReference type="EnsemblPlants" id="QL04p036923:mrna">
    <property type="protein sequence ID" value="QL04p036923:mrna:CDS:2"/>
    <property type="gene ID" value="QL04p036923"/>
</dbReference>
<dbReference type="Proteomes" id="UP000594261">
    <property type="component" value="Chromosome 4"/>
</dbReference>
<dbReference type="InParanoid" id="A0A7N2LED8"/>
<keyword evidence="2" id="KW-1185">Reference proteome</keyword>
<reference evidence="1" key="2">
    <citation type="submission" date="2021-01" db="UniProtKB">
        <authorList>
            <consortium name="EnsemblPlants"/>
        </authorList>
    </citation>
    <scope>IDENTIFICATION</scope>
</reference>
<proteinExistence type="predicted"/>
<reference evidence="1 2" key="1">
    <citation type="journal article" date="2016" name="G3 (Bethesda)">
        <title>First Draft Assembly and Annotation of the Genome of a California Endemic Oak Quercus lobata Nee (Fagaceae).</title>
        <authorList>
            <person name="Sork V.L."/>
            <person name="Fitz-Gibbon S.T."/>
            <person name="Puiu D."/>
            <person name="Crepeau M."/>
            <person name="Gugger P.F."/>
            <person name="Sherman R."/>
            <person name="Stevens K."/>
            <person name="Langley C.H."/>
            <person name="Pellegrini M."/>
            <person name="Salzberg S.L."/>
        </authorList>
    </citation>
    <scope>NUCLEOTIDE SEQUENCE [LARGE SCALE GENOMIC DNA]</scope>
    <source>
        <strain evidence="1 2">cv. SW786</strain>
    </source>
</reference>
<evidence type="ECO:0000313" key="1">
    <source>
        <dbReference type="EnsemblPlants" id="QL04p036923:mrna:CDS:2"/>
    </source>
</evidence>
<dbReference type="AlphaFoldDB" id="A0A7N2LED8"/>
<protein>
    <submittedName>
        <fullName evidence="1">Uncharacterized protein</fullName>
    </submittedName>
</protein>
<dbReference type="Gramene" id="QL04p036923:mrna">
    <property type="protein sequence ID" value="QL04p036923:mrna:CDS:2"/>
    <property type="gene ID" value="QL04p036923"/>
</dbReference>